<protein>
    <submittedName>
        <fullName evidence="1">Uncharacterized protein</fullName>
    </submittedName>
</protein>
<sequence length="109" mass="11299">MDPQQILTQAEEALTAAGFVVRDDGKDIPPDAPFPGGICLFIQEGEARLYLHGEQPLDGSRADVAARALIEAGLRAIAVGADPAQAVSSSPDVLLTGTGKLVEGHEPLL</sequence>
<comment type="caution">
    <text evidence="1">The sequence shown here is derived from an EMBL/GenBank/DDBJ whole genome shotgun (WGS) entry which is preliminary data.</text>
</comment>
<dbReference type="EMBL" id="BOOH01000066">
    <property type="protein sequence ID" value="GIH80905.1"/>
    <property type="molecule type" value="Genomic_DNA"/>
</dbReference>
<keyword evidence="2" id="KW-1185">Reference proteome</keyword>
<dbReference type="Proteomes" id="UP000616724">
    <property type="component" value="Unassembled WGS sequence"/>
</dbReference>
<evidence type="ECO:0000313" key="2">
    <source>
        <dbReference type="Proteomes" id="UP000616724"/>
    </source>
</evidence>
<name>A0A8J3RUE0_9ACTN</name>
<dbReference type="AlphaFoldDB" id="A0A8J3RUE0"/>
<organism evidence="1 2">
    <name type="scientific">Planobispora longispora</name>
    <dbReference type="NCBI Taxonomy" id="28887"/>
    <lineage>
        <taxon>Bacteria</taxon>
        <taxon>Bacillati</taxon>
        <taxon>Actinomycetota</taxon>
        <taxon>Actinomycetes</taxon>
        <taxon>Streptosporangiales</taxon>
        <taxon>Streptosporangiaceae</taxon>
        <taxon>Planobispora</taxon>
    </lineage>
</organism>
<proteinExistence type="predicted"/>
<accession>A0A8J3RUE0</accession>
<evidence type="ECO:0000313" key="1">
    <source>
        <dbReference type="EMBL" id="GIH80905.1"/>
    </source>
</evidence>
<reference evidence="1 2" key="1">
    <citation type="submission" date="2021-01" db="EMBL/GenBank/DDBJ databases">
        <title>Whole genome shotgun sequence of Planobispora longispora NBRC 13918.</title>
        <authorList>
            <person name="Komaki H."/>
            <person name="Tamura T."/>
        </authorList>
    </citation>
    <scope>NUCLEOTIDE SEQUENCE [LARGE SCALE GENOMIC DNA]</scope>
    <source>
        <strain evidence="1 2">NBRC 13918</strain>
    </source>
</reference>
<gene>
    <name evidence="1" type="ORF">Plo01_73340</name>
</gene>